<organism evidence="3 4">
    <name type="scientific">Gossypium australe</name>
    <dbReference type="NCBI Taxonomy" id="47621"/>
    <lineage>
        <taxon>Eukaryota</taxon>
        <taxon>Viridiplantae</taxon>
        <taxon>Streptophyta</taxon>
        <taxon>Embryophyta</taxon>
        <taxon>Tracheophyta</taxon>
        <taxon>Spermatophyta</taxon>
        <taxon>Magnoliopsida</taxon>
        <taxon>eudicotyledons</taxon>
        <taxon>Gunneridae</taxon>
        <taxon>Pentapetalae</taxon>
        <taxon>rosids</taxon>
        <taxon>malvids</taxon>
        <taxon>Malvales</taxon>
        <taxon>Malvaceae</taxon>
        <taxon>Malvoideae</taxon>
        <taxon>Gossypium</taxon>
    </lineage>
</organism>
<keyword evidence="4" id="KW-1185">Reference proteome</keyword>
<comment type="caution">
    <text evidence="3">The sequence shown here is derived from an EMBL/GenBank/DDBJ whole genome shotgun (WGS) entry which is preliminary data.</text>
</comment>
<protein>
    <submittedName>
        <fullName evidence="3">Protein BRANCHLESS TRICHOME-like</fullName>
    </submittedName>
</protein>
<feature type="region of interest" description="Disordered" evidence="2">
    <location>
        <begin position="46"/>
        <end position="72"/>
    </location>
</feature>
<dbReference type="InterPro" id="IPR043424">
    <property type="entry name" value="BLT-like"/>
</dbReference>
<reference evidence="4" key="1">
    <citation type="journal article" date="2019" name="Plant Biotechnol. J.">
        <title>Genome sequencing of the Australian wild diploid species Gossypium australe highlights disease resistance and delayed gland morphogenesis.</title>
        <authorList>
            <person name="Cai Y."/>
            <person name="Cai X."/>
            <person name="Wang Q."/>
            <person name="Wang P."/>
            <person name="Zhang Y."/>
            <person name="Cai C."/>
            <person name="Xu Y."/>
            <person name="Wang K."/>
            <person name="Zhou Z."/>
            <person name="Wang C."/>
            <person name="Geng S."/>
            <person name="Li B."/>
            <person name="Dong Q."/>
            <person name="Hou Y."/>
            <person name="Wang H."/>
            <person name="Ai P."/>
            <person name="Liu Z."/>
            <person name="Yi F."/>
            <person name="Sun M."/>
            <person name="An G."/>
            <person name="Cheng J."/>
            <person name="Zhang Y."/>
            <person name="Shi Q."/>
            <person name="Xie Y."/>
            <person name="Shi X."/>
            <person name="Chang Y."/>
            <person name="Huang F."/>
            <person name="Chen Y."/>
            <person name="Hong S."/>
            <person name="Mi L."/>
            <person name="Sun Q."/>
            <person name="Zhang L."/>
            <person name="Zhou B."/>
            <person name="Peng R."/>
            <person name="Zhang X."/>
            <person name="Liu F."/>
        </authorList>
    </citation>
    <scope>NUCLEOTIDE SEQUENCE [LARGE SCALE GENOMIC DNA]</scope>
    <source>
        <strain evidence="4">cv. PA1801</strain>
    </source>
</reference>
<name>A0A5B6UAD4_9ROSI</name>
<dbReference type="Proteomes" id="UP000325315">
    <property type="component" value="Unassembled WGS sequence"/>
</dbReference>
<evidence type="ECO:0000256" key="1">
    <source>
        <dbReference type="SAM" id="Coils"/>
    </source>
</evidence>
<dbReference type="PANTHER" id="PTHR31071">
    <property type="entry name" value="GB|AAF24581.1"/>
    <property type="match status" value="1"/>
</dbReference>
<dbReference type="PANTHER" id="PTHR31071:SF39">
    <property type="entry name" value="PROTEIN BRANCHLESS TRICHOME"/>
    <property type="match status" value="1"/>
</dbReference>
<keyword evidence="1" id="KW-0175">Coiled coil</keyword>
<accession>A0A5B6UAD4</accession>
<dbReference type="OrthoDB" id="777875at2759"/>
<feature type="coiled-coil region" evidence="1">
    <location>
        <begin position="167"/>
        <end position="251"/>
    </location>
</feature>
<evidence type="ECO:0000256" key="2">
    <source>
        <dbReference type="SAM" id="MobiDB-lite"/>
    </source>
</evidence>
<evidence type="ECO:0000313" key="3">
    <source>
        <dbReference type="EMBL" id="KAA3454849.1"/>
    </source>
</evidence>
<evidence type="ECO:0000313" key="4">
    <source>
        <dbReference type="Proteomes" id="UP000325315"/>
    </source>
</evidence>
<proteinExistence type="predicted"/>
<gene>
    <name evidence="3" type="ORF">EPI10_017933</name>
</gene>
<feature type="compositionally biased region" description="Basic and acidic residues" evidence="2">
    <location>
        <begin position="46"/>
        <end position="64"/>
    </location>
</feature>
<sequence length="344" mass="40267">MSVEEYQHTPTNMSIAIDGRPPPLELVLKFQDKSWAYRNSFLDRENPHYEKEKQQSRKEKEKRQPKSSYTMKGEDMKDMLLMMKNRSTGNLRNGISWKLYENPFYYSNHQQLQCQSSKHLHHQLIPVMDSELGIARAQIIDLKAEVEYERKARKKVESLNKKLGKEVAEERRGKEALERVCEKLAREITSKKSEMDRMKREFEEERKMLKIAEVLREERVQMKLAEAKILFHEKLKELEEIKRKQSDIENNSNAVFDSRGSTRFASSEQPSSCYHDINNTATVFSSMAVQQKASQEAENPHIKRGIKGFVEFPKVVRAIGSKSRRWGSKLECQKAQLRILSPSK</sequence>
<dbReference type="EMBL" id="SMMG02000012">
    <property type="protein sequence ID" value="KAA3454849.1"/>
    <property type="molecule type" value="Genomic_DNA"/>
</dbReference>
<dbReference type="AlphaFoldDB" id="A0A5B6UAD4"/>